<dbReference type="AlphaFoldDB" id="A0AAE1WTK6"/>
<keyword evidence="6" id="KW-1185">Reference proteome</keyword>
<evidence type="ECO:0000313" key="5">
    <source>
        <dbReference type="EMBL" id="KAK4399266.1"/>
    </source>
</evidence>
<evidence type="ECO:0000256" key="1">
    <source>
        <dbReference type="ARBA" id="ARBA00005652"/>
    </source>
</evidence>
<dbReference type="InterPro" id="IPR001554">
    <property type="entry name" value="Glyco_hydro_14"/>
</dbReference>
<comment type="similarity">
    <text evidence="1 4">Belongs to the glycosyl hydrolase 14 family.</text>
</comment>
<keyword evidence="4" id="KW-0326">Glycosidase</keyword>
<proteinExistence type="inferred from homology"/>
<dbReference type="SUPFAM" id="SSF51445">
    <property type="entry name" value="(Trans)glycosidases"/>
    <property type="match status" value="1"/>
</dbReference>
<dbReference type="Pfam" id="PF01373">
    <property type="entry name" value="Glyco_hydro_14"/>
    <property type="match status" value="1"/>
</dbReference>
<gene>
    <name evidence="5" type="ORF">Sango_1402100</name>
</gene>
<dbReference type="EMBL" id="JACGWL010000007">
    <property type="protein sequence ID" value="KAK4399266.1"/>
    <property type="molecule type" value="Genomic_DNA"/>
</dbReference>
<name>A0AAE1WTK6_9LAMI</name>
<reference evidence="5" key="1">
    <citation type="submission" date="2020-06" db="EMBL/GenBank/DDBJ databases">
        <authorList>
            <person name="Li T."/>
            <person name="Hu X."/>
            <person name="Zhang T."/>
            <person name="Song X."/>
            <person name="Zhang H."/>
            <person name="Dai N."/>
            <person name="Sheng W."/>
            <person name="Hou X."/>
            <person name="Wei L."/>
        </authorList>
    </citation>
    <scope>NUCLEOTIDE SEQUENCE</scope>
    <source>
        <strain evidence="5">K16</strain>
        <tissue evidence="5">Leaf</tissue>
    </source>
</reference>
<keyword evidence="4" id="KW-0378">Hydrolase</keyword>
<evidence type="ECO:0000256" key="4">
    <source>
        <dbReference type="RuleBase" id="RU000509"/>
    </source>
</evidence>
<evidence type="ECO:0000313" key="6">
    <source>
        <dbReference type="Proteomes" id="UP001289374"/>
    </source>
</evidence>
<dbReference type="Gene3D" id="3.20.20.80">
    <property type="entry name" value="Glycosidases"/>
    <property type="match status" value="2"/>
</dbReference>
<dbReference type="EC" id="3.2.1.2" evidence="4"/>
<sequence>MSLWGIDNERVRTALEVYFEYMESFHAEFFMDGLITEIEIGIGPCGSCDIHLIRKTWLEISWDWRIPGTRHSLVYNSKSHAAELTAGFYHKTGRNGYVPILLMLKKHKTALNFTCVELRTEDQCEEFPEALADPEQLVWEVSI</sequence>
<evidence type="ECO:0000256" key="3">
    <source>
        <dbReference type="ARBA" id="ARBA00023326"/>
    </source>
</evidence>
<protein>
    <recommendedName>
        <fullName evidence="4">Beta-amylase</fullName>
        <ecNumber evidence="4">3.2.1.2</ecNumber>
    </recommendedName>
</protein>
<dbReference type="PANTHER" id="PTHR31352">
    <property type="entry name" value="BETA-AMYLASE 1, CHLOROPLASTIC"/>
    <property type="match status" value="1"/>
</dbReference>
<accession>A0AAE1WTK6</accession>
<comment type="catalytic activity">
    <reaction evidence="4">
        <text>Hydrolysis of (1-&gt;4)-alpha-D-glucosidic linkages in polysaccharides so as to remove successive maltose units from the non-reducing ends of the chains.</text>
        <dbReference type="EC" id="3.2.1.2"/>
    </reaction>
</comment>
<dbReference type="GO" id="GO:0000272">
    <property type="term" value="P:polysaccharide catabolic process"/>
    <property type="evidence" value="ECO:0007669"/>
    <property type="project" value="UniProtKB-KW"/>
</dbReference>
<dbReference type="InterPro" id="IPR017853">
    <property type="entry name" value="GH"/>
</dbReference>
<dbReference type="PRINTS" id="PR00750">
    <property type="entry name" value="BETAAMYLASE"/>
</dbReference>
<organism evidence="5 6">
    <name type="scientific">Sesamum angolense</name>
    <dbReference type="NCBI Taxonomy" id="2727404"/>
    <lineage>
        <taxon>Eukaryota</taxon>
        <taxon>Viridiplantae</taxon>
        <taxon>Streptophyta</taxon>
        <taxon>Embryophyta</taxon>
        <taxon>Tracheophyta</taxon>
        <taxon>Spermatophyta</taxon>
        <taxon>Magnoliopsida</taxon>
        <taxon>eudicotyledons</taxon>
        <taxon>Gunneridae</taxon>
        <taxon>Pentapetalae</taxon>
        <taxon>asterids</taxon>
        <taxon>lamiids</taxon>
        <taxon>Lamiales</taxon>
        <taxon>Pedaliaceae</taxon>
        <taxon>Sesamum</taxon>
    </lineage>
</organism>
<reference evidence="5" key="2">
    <citation type="journal article" date="2024" name="Plant">
        <title>Genomic evolution and insights into agronomic trait innovations of Sesamum species.</title>
        <authorList>
            <person name="Miao H."/>
            <person name="Wang L."/>
            <person name="Qu L."/>
            <person name="Liu H."/>
            <person name="Sun Y."/>
            <person name="Le M."/>
            <person name="Wang Q."/>
            <person name="Wei S."/>
            <person name="Zheng Y."/>
            <person name="Lin W."/>
            <person name="Duan Y."/>
            <person name="Cao H."/>
            <person name="Xiong S."/>
            <person name="Wang X."/>
            <person name="Wei L."/>
            <person name="Li C."/>
            <person name="Ma Q."/>
            <person name="Ju M."/>
            <person name="Zhao R."/>
            <person name="Li G."/>
            <person name="Mu C."/>
            <person name="Tian Q."/>
            <person name="Mei H."/>
            <person name="Zhang T."/>
            <person name="Gao T."/>
            <person name="Zhang H."/>
        </authorList>
    </citation>
    <scope>NUCLEOTIDE SEQUENCE</scope>
    <source>
        <strain evidence="5">K16</strain>
    </source>
</reference>
<dbReference type="PANTHER" id="PTHR31352:SF58">
    <property type="entry name" value="BETA-AMYLASE 2, CHLOROPLASTIC"/>
    <property type="match status" value="1"/>
</dbReference>
<dbReference type="GO" id="GO:0016161">
    <property type="term" value="F:beta-amylase activity"/>
    <property type="evidence" value="ECO:0007669"/>
    <property type="project" value="UniProtKB-EC"/>
</dbReference>
<dbReference type="Proteomes" id="UP001289374">
    <property type="component" value="Unassembled WGS sequence"/>
</dbReference>
<keyword evidence="2 4" id="KW-0119">Carbohydrate metabolism</keyword>
<keyword evidence="3 4" id="KW-0624">Polysaccharide degradation</keyword>
<evidence type="ECO:0000256" key="2">
    <source>
        <dbReference type="ARBA" id="ARBA00023277"/>
    </source>
</evidence>
<comment type="caution">
    <text evidence="5">The sequence shown here is derived from an EMBL/GenBank/DDBJ whole genome shotgun (WGS) entry which is preliminary data.</text>
</comment>